<organism evidence="1 2">
    <name type="scientific">Tsukamurella tyrosinosolvens</name>
    <dbReference type="NCBI Taxonomy" id="57704"/>
    <lineage>
        <taxon>Bacteria</taxon>
        <taxon>Bacillati</taxon>
        <taxon>Actinomycetota</taxon>
        <taxon>Actinomycetes</taxon>
        <taxon>Mycobacteriales</taxon>
        <taxon>Tsukamurellaceae</taxon>
        <taxon>Tsukamurella</taxon>
    </lineage>
</organism>
<reference evidence="2" key="1">
    <citation type="submission" date="2016-10" db="EMBL/GenBank/DDBJ databases">
        <authorList>
            <person name="Varghese N."/>
            <person name="Submissions S."/>
        </authorList>
    </citation>
    <scope>NUCLEOTIDE SEQUENCE [LARGE SCALE GENOMIC DNA]</scope>
    <source>
        <strain evidence="2">DSM 44234</strain>
    </source>
</reference>
<dbReference type="AlphaFoldDB" id="A0A1H4M3G3"/>
<dbReference type="Proteomes" id="UP000182241">
    <property type="component" value="Unassembled WGS sequence"/>
</dbReference>
<dbReference type="OrthoDB" id="5189801at2"/>
<name>A0A1H4M3G3_TSUTY</name>
<dbReference type="STRING" id="57704.SAMN04489793_0766"/>
<protein>
    <submittedName>
        <fullName evidence="1">Uncharacterized protein</fullName>
    </submittedName>
</protein>
<accession>A0A1H4M3G3</accession>
<evidence type="ECO:0000313" key="2">
    <source>
        <dbReference type="Proteomes" id="UP000182241"/>
    </source>
</evidence>
<dbReference type="RefSeq" id="WP_068740709.1">
    <property type="nucleotide sequence ID" value="NZ_CBDRGN010000004.1"/>
</dbReference>
<gene>
    <name evidence="1" type="ORF">SAMN04489793_0766</name>
</gene>
<dbReference type="EMBL" id="FNSA01000003">
    <property type="protein sequence ID" value="SEB76972.1"/>
    <property type="molecule type" value="Genomic_DNA"/>
</dbReference>
<keyword evidence="2" id="KW-1185">Reference proteome</keyword>
<proteinExistence type="predicted"/>
<sequence>MSSVTQSTVVVRAPDVRIPGSLRDLETITVDLDSAKAELKQKLTFPKRIVVAGPDDLLAAVIARLMASERLDVEVAYVPTENSHASSIYPPGDPLTGTPRAVPLIRDDRGFVLVGKAKITGPDGGPLTGETFVDSEKLFTGQAKAVIVEPFGAAGETGGVRARLAKGVRRRWLSGRAAQTGGLELVVTRDGRTDPSVVTRATFYRNTDDWLLIS</sequence>
<evidence type="ECO:0000313" key="1">
    <source>
        <dbReference type="EMBL" id="SEB76972.1"/>
    </source>
</evidence>